<proteinExistence type="predicted"/>
<feature type="region of interest" description="Disordered" evidence="1">
    <location>
        <begin position="63"/>
        <end position="167"/>
    </location>
</feature>
<dbReference type="Proteomes" id="UP000192578">
    <property type="component" value="Unassembled WGS sequence"/>
</dbReference>
<feature type="compositionally biased region" description="Basic and acidic residues" evidence="1">
    <location>
        <begin position="144"/>
        <end position="155"/>
    </location>
</feature>
<evidence type="ECO:0000313" key="2">
    <source>
        <dbReference type="EMBL" id="OWA55282.1"/>
    </source>
</evidence>
<feature type="non-terminal residue" evidence="2">
    <location>
        <position position="1"/>
    </location>
</feature>
<comment type="caution">
    <text evidence="2">The sequence shown here is derived from an EMBL/GenBank/DDBJ whole genome shotgun (WGS) entry which is preliminary data.</text>
</comment>
<keyword evidence="3" id="KW-1185">Reference proteome</keyword>
<evidence type="ECO:0000256" key="1">
    <source>
        <dbReference type="SAM" id="MobiDB-lite"/>
    </source>
</evidence>
<dbReference type="EMBL" id="MTYJ01000624">
    <property type="protein sequence ID" value="OWA55282.1"/>
    <property type="molecule type" value="Genomic_DNA"/>
</dbReference>
<sequence>LLAQPRFASTTPSHHTIQRLRTGKPPMMRGIRPGIRKRTPLRWTKPQAACAPPLLEGLFNQTAREKRPPKSDQLQRNYGHPSSRAELPIRTGRETKHPAVRCLAEGARRTPAEGGRGKVPPAGPRNASDLGPPIQPIYGPGDCNELHTNAKERLARRQANSTTQTET</sequence>
<protein>
    <submittedName>
        <fullName evidence="2">Uncharacterized protein</fullName>
    </submittedName>
</protein>
<reference evidence="3" key="1">
    <citation type="submission" date="2017-01" db="EMBL/GenBank/DDBJ databases">
        <title>Comparative genomics of anhydrobiosis in the tardigrade Hypsibius dujardini.</title>
        <authorList>
            <person name="Yoshida Y."/>
            <person name="Koutsovoulos G."/>
            <person name="Laetsch D."/>
            <person name="Stevens L."/>
            <person name="Kumar S."/>
            <person name="Horikawa D."/>
            <person name="Ishino K."/>
            <person name="Komine S."/>
            <person name="Tomita M."/>
            <person name="Blaxter M."/>
            <person name="Arakawa K."/>
        </authorList>
    </citation>
    <scope>NUCLEOTIDE SEQUENCE [LARGE SCALE GENOMIC DNA]</scope>
    <source>
        <strain evidence="3">Z151</strain>
    </source>
</reference>
<dbReference type="AlphaFoldDB" id="A0A9X6RPN4"/>
<accession>A0A9X6RPN4</accession>
<gene>
    <name evidence="2" type="ORF">BV898_20332</name>
</gene>
<organism evidence="2 3">
    <name type="scientific">Hypsibius exemplaris</name>
    <name type="common">Freshwater tardigrade</name>
    <dbReference type="NCBI Taxonomy" id="2072580"/>
    <lineage>
        <taxon>Eukaryota</taxon>
        <taxon>Metazoa</taxon>
        <taxon>Ecdysozoa</taxon>
        <taxon>Tardigrada</taxon>
        <taxon>Eutardigrada</taxon>
        <taxon>Parachela</taxon>
        <taxon>Hypsibioidea</taxon>
        <taxon>Hypsibiidae</taxon>
        <taxon>Hypsibius</taxon>
    </lineage>
</organism>
<name>A0A9X6RPN4_HYPEX</name>
<evidence type="ECO:0000313" key="3">
    <source>
        <dbReference type="Proteomes" id="UP000192578"/>
    </source>
</evidence>
<feature type="region of interest" description="Disordered" evidence="1">
    <location>
        <begin position="1"/>
        <end position="20"/>
    </location>
</feature>
<feature type="compositionally biased region" description="Polar residues" evidence="1">
    <location>
        <begin position="158"/>
        <end position="167"/>
    </location>
</feature>